<feature type="transmembrane region" description="Helical" evidence="6">
    <location>
        <begin position="449"/>
        <end position="467"/>
    </location>
</feature>
<dbReference type="PANTHER" id="PTHR23501:SF191">
    <property type="entry name" value="VACUOLAR BASIC AMINO ACID TRANSPORTER 4"/>
    <property type="match status" value="1"/>
</dbReference>
<comment type="subcellular location">
    <subcellularLocation>
        <location evidence="1">Cell inner membrane</location>
        <topology evidence="1">Multi-pass membrane protein</topology>
    </subcellularLocation>
</comment>
<comment type="caution">
    <text evidence="8">The sequence shown here is derived from an EMBL/GenBank/DDBJ whole genome shotgun (WGS) entry which is preliminary data.</text>
</comment>
<dbReference type="EMBL" id="WUTW01000002">
    <property type="protein sequence ID" value="MXQ64292.1"/>
    <property type="molecule type" value="Genomic_DNA"/>
</dbReference>
<evidence type="ECO:0000256" key="4">
    <source>
        <dbReference type="ARBA" id="ARBA00022989"/>
    </source>
</evidence>
<dbReference type="AlphaFoldDB" id="A0A6I4WC22"/>
<keyword evidence="9" id="KW-1185">Reference proteome</keyword>
<feature type="domain" description="Major facilitator superfamily (MFS) profile" evidence="7">
    <location>
        <begin position="1"/>
        <end position="472"/>
    </location>
</feature>
<sequence>MSTTPHPTPTVAPAPAHGLPLMLAMVIPAQLLAITGIIGGAVQPHIAQHFHTTEIAWFSLASALVTLVSVPFAMKFADIYGKRRVMLLLAVAGLAGDVVAALAPSYPVLLAGRMITGLYGPVVALIHAAVREYFPPRRIATAYGVVTGSIGVITLAGPPATGRLVDAHGWRGGMWLLAGLTAFAALMIWRMPETRRRGRFGADFDWAGGLLLGAGVALIVFGVGRGNGHGWTALQTCGPILAGLAALACFVPVELRAARPVVDVRMLSRRPVATVIAAAAFAQFAFVISPAILSFLAQFPHIPGVSDSFGWSTTHYALVGIPAGVATVAAGLAAGALLRRHPPRALWLAGTTVLICGLLLFSQFHGSAGEVIVSGVVTGLGGGTVMACGTAMIVSVITARHQASVNGMAYLLLQVVGGISYQVLFTVLSTHRSIVHGTAFYRDQAFTNGYYFLAALGAVGLLVSLFMPRMRRLADAADDPDDGR</sequence>
<accession>A0A6I4WC22</accession>
<feature type="transmembrane region" description="Helical" evidence="6">
    <location>
        <begin position="272"/>
        <end position="296"/>
    </location>
</feature>
<dbReference type="PROSITE" id="PS50850">
    <property type="entry name" value="MFS"/>
    <property type="match status" value="1"/>
</dbReference>
<dbReference type="SUPFAM" id="SSF103473">
    <property type="entry name" value="MFS general substrate transporter"/>
    <property type="match status" value="1"/>
</dbReference>
<dbReference type="RefSeq" id="WP_161102542.1">
    <property type="nucleotide sequence ID" value="NZ_JBHLYI010000013.1"/>
</dbReference>
<feature type="transmembrane region" description="Helical" evidence="6">
    <location>
        <begin position="230"/>
        <end position="251"/>
    </location>
</feature>
<dbReference type="Pfam" id="PF07690">
    <property type="entry name" value="MFS_1"/>
    <property type="match status" value="2"/>
</dbReference>
<feature type="transmembrane region" description="Helical" evidence="6">
    <location>
        <begin position="172"/>
        <end position="192"/>
    </location>
</feature>
<keyword evidence="3 6" id="KW-0812">Transmembrane</keyword>
<organism evidence="8 9">
    <name type="scientific">Actinomadura rayongensis</name>
    <dbReference type="NCBI Taxonomy" id="1429076"/>
    <lineage>
        <taxon>Bacteria</taxon>
        <taxon>Bacillati</taxon>
        <taxon>Actinomycetota</taxon>
        <taxon>Actinomycetes</taxon>
        <taxon>Streptosporangiales</taxon>
        <taxon>Thermomonosporaceae</taxon>
        <taxon>Actinomadura</taxon>
    </lineage>
</organism>
<gene>
    <name evidence="8" type="ORF">GQ466_09605</name>
</gene>
<keyword evidence="5 6" id="KW-0472">Membrane</keyword>
<reference evidence="8 9" key="1">
    <citation type="submission" date="2019-12" db="EMBL/GenBank/DDBJ databases">
        <title>Nocardia macrotermitis sp. nov. and Nocardia aurantia sp. nov., isolated from the gut of the fungus growing-termite Macrotermes natalensis.</title>
        <authorList>
            <person name="Christine B."/>
            <person name="Rene B."/>
        </authorList>
    </citation>
    <scope>NUCLEOTIDE SEQUENCE [LARGE SCALE GENOMIC DNA]</scope>
    <source>
        <strain evidence="8 9">DSM 102126</strain>
    </source>
</reference>
<proteinExistence type="predicted"/>
<feature type="transmembrane region" description="Helical" evidence="6">
    <location>
        <begin position="371"/>
        <end position="397"/>
    </location>
</feature>
<dbReference type="InterPro" id="IPR036259">
    <property type="entry name" value="MFS_trans_sf"/>
</dbReference>
<dbReference type="InterPro" id="IPR011701">
    <property type="entry name" value="MFS"/>
</dbReference>
<evidence type="ECO:0000313" key="9">
    <source>
        <dbReference type="Proteomes" id="UP000431901"/>
    </source>
</evidence>
<feature type="transmembrane region" description="Helical" evidence="6">
    <location>
        <begin position="409"/>
        <end position="429"/>
    </location>
</feature>
<evidence type="ECO:0000256" key="1">
    <source>
        <dbReference type="ARBA" id="ARBA00004429"/>
    </source>
</evidence>
<feature type="transmembrane region" description="Helical" evidence="6">
    <location>
        <begin position="142"/>
        <end position="160"/>
    </location>
</feature>
<evidence type="ECO:0000259" key="7">
    <source>
        <dbReference type="PROSITE" id="PS50850"/>
    </source>
</evidence>
<dbReference type="InterPro" id="IPR020846">
    <property type="entry name" value="MFS_dom"/>
</dbReference>
<dbReference type="GO" id="GO:0022857">
    <property type="term" value="F:transmembrane transporter activity"/>
    <property type="evidence" value="ECO:0007669"/>
    <property type="project" value="InterPro"/>
</dbReference>
<protein>
    <submittedName>
        <fullName evidence="8">MFS transporter</fullName>
    </submittedName>
</protein>
<evidence type="ECO:0000256" key="6">
    <source>
        <dbReference type="SAM" id="Phobius"/>
    </source>
</evidence>
<feature type="transmembrane region" description="Helical" evidence="6">
    <location>
        <begin position="204"/>
        <end position="224"/>
    </location>
</feature>
<evidence type="ECO:0000256" key="2">
    <source>
        <dbReference type="ARBA" id="ARBA00022448"/>
    </source>
</evidence>
<name>A0A6I4WC22_9ACTN</name>
<keyword evidence="2" id="KW-0813">Transport</keyword>
<evidence type="ECO:0000256" key="3">
    <source>
        <dbReference type="ARBA" id="ARBA00022692"/>
    </source>
</evidence>
<feature type="transmembrane region" description="Helical" evidence="6">
    <location>
        <begin position="316"/>
        <end position="338"/>
    </location>
</feature>
<dbReference type="Gene3D" id="1.20.1250.20">
    <property type="entry name" value="MFS general substrate transporter like domains"/>
    <property type="match status" value="2"/>
</dbReference>
<dbReference type="OrthoDB" id="8878955at2"/>
<feature type="transmembrane region" description="Helical" evidence="6">
    <location>
        <begin position="21"/>
        <end position="43"/>
    </location>
</feature>
<feature type="transmembrane region" description="Helical" evidence="6">
    <location>
        <begin position="85"/>
        <end position="104"/>
    </location>
</feature>
<dbReference type="PANTHER" id="PTHR23501">
    <property type="entry name" value="MAJOR FACILITATOR SUPERFAMILY"/>
    <property type="match status" value="1"/>
</dbReference>
<feature type="transmembrane region" description="Helical" evidence="6">
    <location>
        <begin position="345"/>
        <end position="365"/>
    </location>
</feature>
<keyword evidence="4 6" id="KW-1133">Transmembrane helix</keyword>
<dbReference type="Proteomes" id="UP000431901">
    <property type="component" value="Unassembled WGS sequence"/>
</dbReference>
<dbReference type="GO" id="GO:0005886">
    <property type="term" value="C:plasma membrane"/>
    <property type="evidence" value="ECO:0007669"/>
    <property type="project" value="UniProtKB-SubCell"/>
</dbReference>
<evidence type="ECO:0000313" key="8">
    <source>
        <dbReference type="EMBL" id="MXQ64292.1"/>
    </source>
</evidence>
<evidence type="ECO:0000256" key="5">
    <source>
        <dbReference type="ARBA" id="ARBA00023136"/>
    </source>
</evidence>
<feature type="transmembrane region" description="Helical" evidence="6">
    <location>
        <begin position="55"/>
        <end position="73"/>
    </location>
</feature>